<dbReference type="InterPro" id="IPR038594">
    <property type="entry name" value="SepF-like_sf"/>
</dbReference>
<dbReference type="RefSeq" id="WP_281748120.1">
    <property type="nucleotide sequence ID" value="NZ_AP026933.1"/>
</dbReference>
<organism evidence="1 2">
    <name type="scientific">Spiroplasma ixodetis</name>
    <dbReference type="NCBI Taxonomy" id="2141"/>
    <lineage>
        <taxon>Bacteria</taxon>
        <taxon>Bacillati</taxon>
        <taxon>Mycoplasmatota</taxon>
        <taxon>Mollicutes</taxon>
        <taxon>Entomoplasmatales</taxon>
        <taxon>Spiroplasmataceae</taxon>
        <taxon>Spiroplasma</taxon>
    </lineage>
</organism>
<evidence type="ECO:0000313" key="1">
    <source>
        <dbReference type="EMBL" id="BDT04265.1"/>
    </source>
</evidence>
<sequence>MGWRSKKYKDSDENSNYKTSFQEQIQEFAPKNYQEIESIANAMILQKPIKVNLTTTVENDRRRIIDFLCGISYVIGFVVDKTDIHIYEFKNELS</sequence>
<reference evidence="1 2" key="1">
    <citation type="journal article" date="2022" name="Front. Microbiol.">
        <title>Male-killing mechanisms vary between Spiroplasma species.</title>
        <authorList>
            <person name="Arai H."/>
            <person name="Inoue M."/>
            <person name="Kageyama D."/>
        </authorList>
    </citation>
    <scope>NUCLEOTIDE SEQUENCE [LARGE SCALE GENOMIC DNA]</scope>
    <source>
        <strain evidence="2">sHm</strain>
    </source>
</reference>
<dbReference type="EMBL" id="AP026933">
    <property type="protein sequence ID" value="BDT04265.1"/>
    <property type="molecule type" value="Genomic_DNA"/>
</dbReference>
<dbReference type="InterPro" id="IPR007561">
    <property type="entry name" value="Cell_div_SepF/SepF-rel"/>
</dbReference>
<evidence type="ECO:0000313" key="2">
    <source>
        <dbReference type="Proteomes" id="UP001163387"/>
    </source>
</evidence>
<keyword evidence="2" id="KW-1185">Reference proteome</keyword>
<name>A0ABM8BWJ9_9MOLU</name>
<dbReference type="Gene3D" id="3.30.110.150">
    <property type="entry name" value="SepF-like protein"/>
    <property type="match status" value="1"/>
</dbReference>
<accession>A0ABM8BWJ9</accession>
<dbReference type="Pfam" id="PF04472">
    <property type="entry name" value="SepF"/>
    <property type="match status" value="1"/>
</dbReference>
<gene>
    <name evidence="1" type="ORF">SHM_19110</name>
</gene>
<proteinExistence type="predicted"/>
<protein>
    <recommendedName>
        <fullName evidence="3">Cell division protein SepF</fullName>
    </recommendedName>
</protein>
<dbReference type="Proteomes" id="UP001163387">
    <property type="component" value="Chromosome"/>
</dbReference>
<evidence type="ECO:0008006" key="3">
    <source>
        <dbReference type="Google" id="ProtNLM"/>
    </source>
</evidence>